<dbReference type="EMBL" id="CP103300">
    <property type="protein sequence ID" value="UYM18527.1"/>
    <property type="molecule type" value="Genomic_DNA"/>
</dbReference>
<sequence length="107" mass="12015">MRRGDIVTVAIKGDYGKPRPALVIQSDLFEQHPSVTILPITGEIRDTPLFRYNVYQDNDNGLTRPSQIMIDKITTIKIDKVGNPIGQLSPRQMTEITRLVALWLGIA</sequence>
<proteinExistence type="predicted"/>
<dbReference type="RefSeq" id="WP_262601288.1">
    <property type="nucleotide sequence ID" value="NZ_CP103300.1"/>
</dbReference>
<reference evidence="1" key="1">
    <citation type="submission" date="2022-10" db="EMBL/GenBank/DDBJ databases">
        <title>Completed Genome Sequence of two octocoral isolated bacterium, Endozoicomonas euniceicola EF212T and Endozoicomonas gorgoniicola PS125T.</title>
        <authorList>
            <person name="Chiou Y.-J."/>
            <person name="Chen Y.-H."/>
        </authorList>
    </citation>
    <scope>NUCLEOTIDE SEQUENCE</scope>
    <source>
        <strain evidence="1">EF212</strain>
    </source>
</reference>
<dbReference type="Gene3D" id="2.30.30.110">
    <property type="match status" value="1"/>
</dbReference>
<dbReference type="InterPro" id="IPR011067">
    <property type="entry name" value="Plasmid_toxin/cell-grow_inhib"/>
</dbReference>
<organism evidence="1 2">
    <name type="scientific">Endozoicomonas euniceicola</name>
    <dbReference type="NCBI Taxonomy" id="1234143"/>
    <lineage>
        <taxon>Bacteria</taxon>
        <taxon>Pseudomonadati</taxon>
        <taxon>Pseudomonadota</taxon>
        <taxon>Gammaproteobacteria</taxon>
        <taxon>Oceanospirillales</taxon>
        <taxon>Endozoicomonadaceae</taxon>
        <taxon>Endozoicomonas</taxon>
    </lineage>
</organism>
<name>A0ABY6H151_9GAMM</name>
<dbReference type="PANTHER" id="PTHR33988">
    <property type="entry name" value="ENDORIBONUCLEASE MAZF-RELATED"/>
    <property type="match status" value="1"/>
</dbReference>
<evidence type="ECO:0000313" key="2">
    <source>
        <dbReference type="Proteomes" id="UP001163255"/>
    </source>
</evidence>
<dbReference type="Proteomes" id="UP001163255">
    <property type="component" value="Chromosome"/>
</dbReference>
<accession>A0ABY6H151</accession>
<dbReference type="PANTHER" id="PTHR33988:SF2">
    <property type="entry name" value="ENDORIBONUCLEASE MAZF"/>
    <property type="match status" value="1"/>
</dbReference>
<dbReference type="Pfam" id="PF02452">
    <property type="entry name" value="PemK_toxin"/>
    <property type="match status" value="1"/>
</dbReference>
<dbReference type="InterPro" id="IPR003477">
    <property type="entry name" value="PemK-like"/>
</dbReference>
<evidence type="ECO:0000313" key="1">
    <source>
        <dbReference type="EMBL" id="UYM18527.1"/>
    </source>
</evidence>
<protein>
    <submittedName>
        <fullName evidence="1">Type II toxin-antitoxin system PemK/MazF family toxin</fullName>
    </submittedName>
</protein>
<gene>
    <name evidence="1" type="ORF">NX720_11695</name>
</gene>
<dbReference type="SUPFAM" id="SSF50118">
    <property type="entry name" value="Cell growth inhibitor/plasmid maintenance toxic component"/>
    <property type="match status" value="1"/>
</dbReference>
<keyword evidence="2" id="KW-1185">Reference proteome</keyword>